<accession>A0A839SV04</accession>
<dbReference type="InterPro" id="IPR015422">
    <property type="entry name" value="PyrdxlP-dep_Trfase_small"/>
</dbReference>
<dbReference type="EMBL" id="JACHXA010000002">
    <property type="protein sequence ID" value="MBB3064773.1"/>
    <property type="molecule type" value="Genomic_DNA"/>
</dbReference>
<dbReference type="AlphaFoldDB" id="A0A839SV04"/>
<comment type="catalytic activity">
    <reaction evidence="5">
        <text>L-threonine = acetaldehyde + glycine</text>
        <dbReference type="Rhea" id="RHEA:19625"/>
        <dbReference type="ChEBI" id="CHEBI:15343"/>
        <dbReference type="ChEBI" id="CHEBI:57305"/>
        <dbReference type="ChEBI" id="CHEBI:57926"/>
        <dbReference type="EC" id="4.1.2.48"/>
    </reaction>
</comment>
<evidence type="ECO:0000313" key="8">
    <source>
        <dbReference type="Proteomes" id="UP000581135"/>
    </source>
</evidence>
<dbReference type="InterPro" id="IPR015421">
    <property type="entry name" value="PyrdxlP-dep_Trfase_major"/>
</dbReference>
<comment type="cofactor">
    <cofactor evidence="1 5">
        <name>pyridoxal 5'-phosphate</name>
        <dbReference type="ChEBI" id="CHEBI:597326"/>
    </cofactor>
</comment>
<dbReference type="EC" id="4.1.2.48" evidence="5"/>
<dbReference type="RefSeq" id="WP_183415568.1">
    <property type="nucleotide sequence ID" value="NZ_JACHXA010000002.1"/>
</dbReference>
<dbReference type="PANTHER" id="PTHR48097">
    <property type="entry name" value="L-THREONINE ALDOLASE-RELATED"/>
    <property type="match status" value="1"/>
</dbReference>
<gene>
    <name evidence="7" type="ORF">FHR98_001045</name>
</gene>
<evidence type="ECO:0000256" key="3">
    <source>
        <dbReference type="ARBA" id="ARBA00011881"/>
    </source>
</evidence>
<dbReference type="Pfam" id="PF01212">
    <property type="entry name" value="Beta_elim_lyase"/>
    <property type="match status" value="1"/>
</dbReference>
<evidence type="ECO:0000256" key="5">
    <source>
        <dbReference type="PIRNR" id="PIRNR038940"/>
    </source>
</evidence>
<name>A0A839SV04_9PROT</name>
<dbReference type="PANTHER" id="PTHR48097:SF5">
    <property type="entry name" value="LOW SPECIFICITY L-THREONINE ALDOLASE"/>
    <property type="match status" value="1"/>
</dbReference>
<organism evidence="7 8">
    <name type="scientific">Limibacillus halophilus</name>
    <dbReference type="NCBI Taxonomy" id="1579333"/>
    <lineage>
        <taxon>Bacteria</taxon>
        <taxon>Pseudomonadati</taxon>
        <taxon>Pseudomonadota</taxon>
        <taxon>Alphaproteobacteria</taxon>
        <taxon>Rhodospirillales</taxon>
        <taxon>Rhodovibrionaceae</taxon>
        <taxon>Limibacillus</taxon>
    </lineage>
</organism>
<proteinExistence type="inferred from homology"/>
<comment type="catalytic activity">
    <reaction evidence="5">
        <text>L-allo-threonine = acetaldehyde + glycine</text>
        <dbReference type="Rhea" id="RHEA:26209"/>
        <dbReference type="ChEBI" id="CHEBI:15343"/>
        <dbReference type="ChEBI" id="CHEBI:57305"/>
        <dbReference type="ChEBI" id="CHEBI:58585"/>
        <dbReference type="EC" id="4.1.2.48"/>
    </reaction>
</comment>
<dbReference type="SUPFAM" id="SSF53383">
    <property type="entry name" value="PLP-dependent transferases"/>
    <property type="match status" value="1"/>
</dbReference>
<evidence type="ECO:0000259" key="6">
    <source>
        <dbReference type="Pfam" id="PF01212"/>
    </source>
</evidence>
<protein>
    <recommendedName>
        <fullName evidence="5">L-threonine aldolase</fullName>
        <ecNumber evidence="5">4.1.2.48</ecNumber>
    </recommendedName>
</protein>
<evidence type="ECO:0000256" key="4">
    <source>
        <dbReference type="ARBA" id="ARBA00022898"/>
    </source>
</evidence>
<comment type="subunit">
    <text evidence="3">Homotetramer.</text>
</comment>
<dbReference type="InterPro" id="IPR015424">
    <property type="entry name" value="PyrdxlP-dep_Trfase"/>
</dbReference>
<dbReference type="GO" id="GO:0004793">
    <property type="term" value="F:threonine aldolase activity"/>
    <property type="evidence" value="ECO:0007669"/>
    <property type="project" value="UniProtKB-UniRule"/>
</dbReference>
<evidence type="ECO:0000313" key="7">
    <source>
        <dbReference type="EMBL" id="MBB3064773.1"/>
    </source>
</evidence>
<dbReference type="Gene3D" id="3.90.1150.10">
    <property type="entry name" value="Aspartate Aminotransferase, domain 1"/>
    <property type="match status" value="1"/>
</dbReference>
<dbReference type="InterPro" id="IPR026273">
    <property type="entry name" value="Low_specificity_L-TA_bact"/>
</dbReference>
<keyword evidence="5 7" id="KW-0456">Lyase</keyword>
<reference evidence="7 8" key="1">
    <citation type="submission" date="2020-08" db="EMBL/GenBank/DDBJ databases">
        <title>Genomic Encyclopedia of Type Strains, Phase III (KMG-III): the genomes of soil and plant-associated and newly described type strains.</title>
        <authorList>
            <person name="Whitman W."/>
        </authorList>
    </citation>
    <scope>NUCLEOTIDE SEQUENCE [LARGE SCALE GENOMIC DNA]</scope>
    <source>
        <strain evidence="7 8">CECT 8803</strain>
    </source>
</reference>
<keyword evidence="8" id="KW-1185">Reference proteome</keyword>
<comment type="function">
    <text evidence="5">Catalyzes the cleavage of L-allo-threonine and L-threonine to glycine and acetaldehyde.</text>
</comment>
<dbReference type="Gene3D" id="3.40.640.10">
    <property type="entry name" value="Type I PLP-dependent aspartate aminotransferase-like (Major domain)"/>
    <property type="match status" value="1"/>
</dbReference>
<feature type="domain" description="Aromatic amino acid beta-eliminating lyase/threonine aldolase" evidence="6">
    <location>
        <begin position="5"/>
        <end position="295"/>
    </location>
</feature>
<comment type="similarity">
    <text evidence="2 5">Belongs to the threonine aldolase family.</text>
</comment>
<dbReference type="InterPro" id="IPR001597">
    <property type="entry name" value="ArAA_b-elim_lyase/Thr_aldolase"/>
</dbReference>
<sequence>MNQNFASDNTAGAAPEILEALAEAATGRAMPYGGDDWTARVERRLAEVFEADCAVFPVATGTAANTLGLSIITPPWGAIYCHEHAHIILDESSAPELFTGGARQIGLPGAVGKLDPETLARKLANSGQGDVHHVQPAVLALTQLTEWGTAYSPSEIAALTEVARHAGMRVQMDGARFANALVGLGCSPAEMTWKAGVDVLSFGATKNGCLAAEAVVVFDRGLAESLPFRRKRAAQLYSKMRFISAQLEAYLADDLWLRLAARANDTASLLADGLQALEGIELVAPVQGNEIFLRLSDAVAAGLAERGFIFYPWTFGGAGVYRLVTAFDSEVSEIEAFVAAARDLTGKRSQAS</sequence>
<evidence type="ECO:0000256" key="2">
    <source>
        <dbReference type="ARBA" id="ARBA00006966"/>
    </source>
</evidence>
<dbReference type="GO" id="GO:0006567">
    <property type="term" value="P:L-threonine catabolic process"/>
    <property type="evidence" value="ECO:0007669"/>
    <property type="project" value="UniProtKB-UniRule"/>
</dbReference>
<evidence type="ECO:0000256" key="1">
    <source>
        <dbReference type="ARBA" id="ARBA00001933"/>
    </source>
</evidence>
<comment type="caution">
    <text evidence="7">The sequence shown here is derived from an EMBL/GenBank/DDBJ whole genome shotgun (WGS) entry which is preliminary data.</text>
</comment>
<keyword evidence="4 5" id="KW-0663">Pyridoxal phosphate</keyword>
<dbReference type="PIRSF" id="PIRSF038940">
    <property type="entry name" value="Low_specificity_LTA"/>
    <property type="match status" value="1"/>
</dbReference>
<dbReference type="Proteomes" id="UP000581135">
    <property type="component" value="Unassembled WGS sequence"/>
</dbReference>